<dbReference type="Proteomes" id="UP001140560">
    <property type="component" value="Unassembled WGS sequence"/>
</dbReference>
<evidence type="ECO:0000313" key="6">
    <source>
        <dbReference type="Proteomes" id="UP001140560"/>
    </source>
</evidence>
<dbReference type="InterPro" id="IPR017996">
    <property type="entry name" value="MRJP/yellow-related"/>
</dbReference>
<reference evidence="5" key="1">
    <citation type="submission" date="2022-10" db="EMBL/GenBank/DDBJ databases">
        <title>Tapping the CABI collections for fungal endophytes: first genome assemblies for Collariella, Neodidymelliopsis, Ascochyta clinopodiicola, Didymella pomorum, Didymosphaeria variabile, Neocosmospora piperis and Neocucurbitaria cava.</title>
        <authorList>
            <person name="Hill R."/>
        </authorList>
    </citation>
    <scope>NUCLEOTIDE SEQUENCE</scope>
    <source>
        <strain evidence="5">IMI 356814</strain>
    </source>
</reference>
<accession>A0A9W9CR88</accession>
<dbReference type="EMBL" id="JAPEUY010000001">
    <property type="protein sequence ID" value="KAJ4377676.1"/>
    <property type="molecule type" value="Genomic_DNA"/>
</dbReference>
<dbReference type="InterPro" id="IPR011042">
    <property type="entry name" value="6-blade_b-propeller_TolB-like"/>
</dbReference>
<feature type="region of interest" description="Disordered" evidence="4">
    <location>
        <begin position="1"/>
        <end position="30"/>
    </location>
</feature>
<evidence type="ECO:0000313" key="5">
    <source>
        <dbReference type="EMBL" id="KAJ4377676.1"/>
    </source>
</evidence>
<comment type="subcellular location">
    <subcellularLocation>
        <location evidence="1">Secreted</location>
    </subcellularLocation>
</comment>
<keyword evidence="6" id="KW-1185">Reference proteome</keyword>
<dbReference type="Gene3D" id="2.120.10.30">
    <property type="entry name" value="TolB, C-terminal domain"/>
    <property type="match status" value="1"/>
</dbReference>
<evidence type="ECO:0008006" key="7">
    <source>
        <dbReference type="Google" id="ProtNLM"/>
    </source>
</evidence>
<keyword evidence="3" id="KW-0964">Secreted</keyword>
<dbReference type="GO" id="GO:0005576">
    <property type="term" value="C:extracellular region"/>
    <property type="evidence" value="ECO:0007669"/>
    <property type="project" value="UniProtKB-SubCell"/>
</dbReference>
<comment type="similarity">
    <text evidence="2">Belongs to the major royal jelly protein family.</text>
</comment>
<sequence length="375" mass="40634">MTRITVSQSGRKFSNYPAGLDSNNTNTGSNNKYQVAELSANSTETPYPNAEINNPPGGAVNYSTTPPTGANYQNYFIGVQSVVLDPKERLWVLDTGRAQLEDGTLVLASYGGPKLVGINIADNTVIKTIVFPTTVAFGDSYLNDVRFDLRPSVTASGQGVAYITDSSSEGRNGIVVVDLGTGESWRHLNNIPEVSAERGFVPYVWGQPLYYIPGPGQPLTTVPLGSDGIALSADGLDLYFGPVGGRGLFSVSTERLLDRSQSSELLAQAAVKNRGQRGVSDGFETDSNGYIYAGNMEQNEIGFYNPQNGSMTMFVRDPRVSWVDTMSVADDGYLYFTDNQLAFSKSFYPGTDRRQRPFALFRVKLPGNGTKVSLQ</sequence>
<evidence type="ECO:0000256" key="4">
    <source>
        <dbReference type="SAM" id="MobiDB-lite"/>
    </source>
</evidence>
<dbReference type="PANTHER" id="PTHR10009">
    <property type="entry name" value="PROTEIN YELLOW-RELATED"/>
    <property type="match status" value="1"/>
</dbReference>
<dbReference type="AlphaFoldDB" id="A0A9W9CR88"/>
<feature type="compositionally biased region" description="Polar residues" evidence="4">
    <location>
        <begin position="1"/>
        <end position="12"/>
    </location>
</feature>
<organism evidence="5 6">
    <name type="scientific">Neocucurbitaria cava</name>
    <dbReference type="NCBI Taxonomy" id="798079"/>
    <lineage>
        <taxon>Eukaryota</taxon>
        <taxon>Fungi</taxon>
        <taxon>Dikarya</taxon>
        <taxon>Ascomycota</taxon>
        <taxon>Pezizomycotina</taxon>
        <taxon>Dothideomycetes</taxon>
        <taxon>Pleosporomycetidae</taxon>
        <taxon>Pleosporales</taxon>
        <taxon>Pleosporineae</taxon>
        <taxon>Cucurbitariaceae</taxon>
        <taxon>Neocucurbitaria</taxon>
    </lineage>
</organism>
<comment type="caution">
    <text evidence="5">The sequence shown here is derived from an EMBL/GenBank/DDBJ whole genome shotgun (WGS) entry which is preliminary data.</text>
</comment>
<dbReference type="OrthoDB" id="7776143at2759"/>
<dbReference type="SUPFAM" id="SSF101898">
    <property type="entry name" value="NHL repeat"/>
    <property type="match status" value="1"/>
</dbReference>
<dbReference type="Pfam" id="PF03022">
    <property type="entry name" value="MRJP"/>
    <property type="match status" value="1"/>
</dbReference>
<evidence type="ECO:0000256" key="1">
    <source>
        <dbReference type="ARBA" id="ARBA00004613"/>
    </source>
</evidence>
<feature type="compositionally biased region" description="Polar residues" evidence="4">
    <location>
        <begin position="21"/>
        <end position="30"/>
    </location>
</feature>
<dbReference type="PANTHER" id="PTHR10009:SF18">
    <property type="entry name" value="PROTEIN YELLOW-LIKE PROTEIN"/>
    <property type="match status" value="1"/>
</dbReference>
<proteinExistence type="inferred from homology"/>
<protein>
    <recommendedName>
        <fullName evidence="7">Major royal jelly protein</fullName>
    </recommendedName>
</protein>
<evidence type="ECO:0000256" key="2">
    <source>
        <dbReference type="ARBA" id="ARBA00009127"/>
    </source>
</evidence>
<evidence type="ECO:0000256" key="3">
    <source>
        <dbReference type="ARBA" id="ARBA00022525"/>
    </source>
</evidence>
<name>A0A9W9CR88_9PLEO</name>
<gene>
    <name evidence="5" type="ORF">N0V83_000504</name>
</gene>